<dbReference type="Gene3D" id="2.60.120.10">
    <property type="entry name" value="Jelly Rolls"/>
    <property type="match status" value="2"/>
</dbReference>
<dbReference type="InterPro" id="IPR000595">
    <property type="entry name" value="cNMP-bd_dom"/>
</dbReference>
<evidence type="ECO:0000313" key="3">
    <source>
        <dbReference type="Proteomes" id="UP001160148"/>
    </source>
</evidence>
<dbReference type="EMBL" id="CARXXK010001151">
    <property type="protein sequence ID" value="CAI6374063.1"/>
    <property type="molecule type" value="Genomic_DNA"/>
</dbReference>
<dbReference type="Pfam" id="PF00027">
    <property type="entry name" value="cNMP_binding"/>
    <property type="match status" value="1"/>
</dbReference>
<dbReference type="PROSITE" id="PS50042">
    <property type="entry name" value="CNMP_BINDING_3"/>
    <property type="match status" value="1"/>
</dbReference>
<dbReference type="SMART" id="SM00100">
    <property type="entry name" value="cNMP"/>
    <property type="match status" value="1"/>
</dbReference>
<sequence length="394" mass="45778">MSLMSLSDHEDFTKKVIQPISRFRAFVYTAIANLTWLQDDAYVLAPLDLFESIRKENLLTSYKLPHISVFQKLMLFKQPDERTELELQTIEWMFEIGFKCFQLCPTDIKTALMRRATYKCYGPGRWILKQGHLSTNMYLIVKGQVMITEDVQNPVTKLMENTERCKLKEKHSFGESAVMFNTLRTNSVQSLSAVELISISKNDFMDIIKDNLQLKWNENAKAIKNSSYFKHLSLMELHKCSTISSIKTFKNHEYVLGKGTGDVDYAYFVLEGEISLILHLEIEEIVKSCRNVRFKVYKLRKTSEKLNKKKYSNVYVDTCTFLPDSCFNIGENVKDKEFMTTHIAETKCLCVPLWFMAETQKLKCWELVKLDLNSIIPSKDQVFSKLYPGGDKLK</sequence>
<dbReference type="PANTHER" id="PTHR23011">
    <property type="entry name" value="CYCLIC NUCLEOTIDE-BINDING DOMAIN CONTAINING PROTEIN"/>
    <property type="match status" value="1"/>
</dbReference>
<organism evidence="2 3">
    <name type="scientific">Macrosiphum euphorbiae</name>
    <name type="common">potato aphid</name>
    <dbReference type="NCBI Taxonomy" id="13131"/>
    <lineage>
        <taxon>Eukaryota</taxon>
        <taxon>Metazoa</taxon>
        <taxon>Ecdysozoa</taxon>
        <taxon>Arthropoda</taxon>
        <taxon>Hexapoda</taxon>
        <taxon>Insecta</taxon>
        <taxon>Pterygota</taxon>
        <taxon>Neoptera</taxon>
        <taxon>Paraneoptera</taxon>
        <taxon>Hemiptera</taxon>
        <taxon>Sternorrhyncha</taxon>
        <taxon>Aphidomorpha</taxon>
        <taxon>Aphidoidea</taxon>
        <taxon>Aphididae</taxon>
        <taxon>Macrosiphini</taxon>
        <taxon>Macrosiphum</taxon>
    </lineage>
</organism>
<keyword evidence="3" id="KW-1185">Reference proteome</keyword>
<accession>A0AAV0Y005</accession>
<dbReference type="SUPFAM" id="SSF51206">
    <property type="entry name" value="cAMP-binding domain-like"/>
    <property type="match status" value="2"/>
</dbReference>
<comment type="caution">
    <text evidence="2">The sequence shown here is derived from an EMBL/GenBank/DDBJ whole genome shotgun (WGS) entry which is preliminary data.</text>
</comment>
<proteinExistence type="predicted"/>
<evidence type="ECO:0000259" key="1">
    <source>
        <dbReference type="PROSITE" id="PS50042"/>
    </source>
</evidence>
<dbReference type="Proteomes" id="UP001160148">
    <property type="component" value="Unassembled WGS sequence"/>
</dbReference>
<dbReference type="CDD" id="cd00038">
    <property type="entry name" value="CAP_ED"/>
    <property type="match status" value="1"/>
</dbReference>
<dbReference type="AlphaFoldDB" id="A0AAV0Y005"/>
<name>A0AAV0Y005_9HEMI</name>
<dbReference type="PANTHER" id="PTHR23011:SF41">
    <property type="entry name" value="CYCLIC NUCLEOTIDE-BINDING DOMAIN-CONTAINING PROTEIN"/>
    <property type="match status" value="1"/>
</dbReference>
<dbReference type="InterPro" id="IPR014710">
    <property type="entry name" value="RmlC-like_jellyroll"/>
</dbReference>
<reference evidence="2 3" key="1">
    <citation type="submission" date="2023-01" db="EMBL/GenBank/DDBJ databases">
        <authorList>
            <person name="Whitehead M."/>
        </authorList>
    </citation>
    <scope>NUCLEOTIDE SEQUENCE [LARGE SCALE GENOMIC DNA]</scope>
</reference>
<evidence type="ECO:0000313" key="2">
    <source>
        <dbReference type="EMBL" id="CAI6374063.1"/>
    </source>
</evidence>
<gene>
    <name evidence="2" type="ORF">MEUPH1_LOCUS27722</name>
</gene>
<protein>
    <recommendedName>
        <fullName evidence="1">Cyclic nucleotide-binding domain-containing protein</fullName>
    </recommendedName>
</protein>
<dbReference type="InterPro" id="IPR018490">
    <property type="entry name" value="cNMP-bd_dom_sf"/>
</dbReference>
<feature type="domain" description="Cyclic nucleotide-binding" evidence="1">
    <location>
        <begin position="121"/>
        <end position="225"/>
    </location>
</feature>